<dbReference type="PROSITE" id="PS00211">
    <property type="entry name" value="ABC_TRANSPORTER_1"/>
    <property type="match status" value="1"/>
</dbReference>
<keyword evidence="1" id="KW-0813">Transport</keyword>
<dbReference type="AlphaFoldDB" id="A0A366LL14"/>
<dbReference type="InterPro" id="IPR027417">
    <property type="entry name" value="P-loop_NTPase"/>
</dbReference>
<dbReference type="InterPro" id="IPR003439">
    <property type="entry name" value="ABC_transporter-like_ATP-bd"/>
</dbReference>
<evidence type="ECO:0000313" key="5">
    <source>
        <dbReference type="EMBL" id="RBQ14109.1"/>
    </source>
</evidence>
<name>A0A366LL14_9ACTN</name>
<dbReference type="Proteomes" id="UP000253303">
    <property type="component" value="Unassembled WGS sequence"/>
</dbReference>
<evidence type="ECO:0000256" key="2">
    <source>
        <dbReference type="ARBA" id="ARBA00022741"/>
    </source>
</evidence>
<accession>A0A366LL14</accession>
<evidence type="ECO:0000313" key="6">
    <source>
        <dbReference type="Proteomes" id="UP000253303"/>
    </source>
</evidence>
<keyword evidence="6" id="KW-1185">Reference proteome</keyword>
<dbReference type="Pfam" id="PF00005">
    <property type="entry name" value="ABC_tran"/>
    <property type="match status" value="1"/>
</dbReference>
<dbReference type="GO" id="GO:0005886">
    <property type="term" value="C:plasma membrane"/>
    <property type="evidence" value="ECO:0007669"/>
    <property type="project" value="TreeGrafter"/>
</dbReference>
<dbReference type="GO" id="GO:0016887">
    <property type="term" value="F:ATP hydrolysis activity"/>
    <property type="evidence" value="ECO:0007669"/>
    <property type="project" value="InterPro"/>
</dbReference>
<dbReference type="InterPro" id="IPR003593">
    <property type="entry name" value="AAA+_ATPase"/>
</dbReference>
<sequence length="231" mass="24126">MSEGVVLEGRALVKRFGPATALAGVGLRVQRGESVAIMGPSGSGKSTLLHCLAGIMKPDEGEVILLGQRVDTMRERERSALRRTKFGFVFQFGQLLPELPAVENVALPLMLGGVPRGVAVNQAMAWFGPLGLAGMEQRRPGELSGGQAQRVAIARALVTGPAVVFADEPTGALDQATGQATMDLLVEATRGNGASLVLVTHDREVARWCDGVVEVRDGLIVSGAPAAGVPR</sequence>
<keyword evidence="3 5" id="KW-0067">ATP-binding</keyword>
<reference evidence="5 6" key="1">
    <citation type="submission" date="2018-06" db="EMBL/GenBank/DDBJ databases">
        <title>Sphaerisporangium craniellae sp. nov., isolated from a marine sponge in the South China Sea.</title>
        <authorList>
            <person name="Li L."/>
        </authorList>
    </citation>
    <scope>NUCLEOTIDE SEQUENCE [LARGE SCALE GENOMIC DNA]</scope>
    <source>
        <strain evidence="5 6">LHW63015</strain>
    </source>
</reference>
<keyword evidence="2" id="KW-0547">Nucleotide-binding</keyword>
<dbReference type="GO" id="GO:0005524">
    <property type="term" value="F:ATP binding"/>
    <property type="evidence" value="ECO:0007669"/>
    <property type="project" value="UniProtKB-KW"/>
</dbReference>
<dbReference type="PANTHER" id="PTHR24220:SF685">
    <property type="entry name" value="ABC TRANSPORTER RELATED"/>
    <property type="match status" value="1"/>
</dbReference>
<feature type="domain" description="ABC transporter" evidence="4">
    <location>
        <begin position="7"/>
        <end position="231"/>
    </location>
</feature>
<dbReference type="EMBL" id="QMEY01000038">
    <property type="protein sequence ID" value="RBQ14109.1"/>
    <property type="molecule type" value="Genomic_DNA"/>
</dbReference>
<proteinExistence type="predicted"/>
<evidence type="ECO:0000259" key="4">
    <source>
        <dbReference type="PROSITE" id="PS50893"/>
    </source>
</evidence>
<protein>
    <submittedName>
        <fullName evidence="5">ABC transporter ATP-binding protein</fullName>
    </submittedName>
</protein>
<evidence type="ECO:0000256" key="3">
    <source>
        <dbReference type="ARBA" id="ARBA00022840"/>
    </source>
</evidence>
<comment type="caution">
    <text evidence="5">The sequence shown here is derived from an EMBL/GenBank/DDBJ whole genome shotgun (WGS) entry which is preliminary data.</text>
</comment>
<dbReference type="PROSITE" id="PS50893">
    <property type="entry name" value="ABC_TRANSPORTER_2"/>
    <property type="match status" value="1"/>
</dbReference>
<dbReference type="CDD" id="cd03255">
    <property type="entry name" value="ABC_MJ0796_LolCDE_FtsE"/>
    <property type="match status" value="1"/>
</dbReference>
<evidence type="ECO:0000256" key="1">
    <source>
        <dbReference type="ARBA" id="ARBA00022448"/>
    </source>
</evidence>
<dbReference type="PANTHER" id="PTHR24220">
    <property type="entry name" value="IMPORT ATP-BINDING PROTEIN"/>
    <property type="match status" value="1"/>
</dbReference>
<gene>
    <name evidence="5" type="ORF">DP939_42350</name>
</gene>
<dbReference type="InterPro" id="IPR015854">
    <property type="entry name" value="ABC_transpr_LolD-like"/>
</dbReference>
<dbReference type="SMART" id="SM00382">
    <property type="entry name" value="AAA"/>
    <property type="match status" value="1"/>
</dbReference>
<dbReference type="SUPFAM" id="SSF52540">
    <property type="entry name" value="P-loop containing nucleoside triphosphate hydrolases"/>
    <property type="match status" value="1"/>
</dbReference>
<dbReference type="Gene3D" id="3.40.50.300">
    <property type="entry name" value="P-loop containing nucleotide triphosphate hydrolases"/>
    <property type="match status" value="1"/>
</dbReference>
<organism evidence="5 6">
    <name type="scientific">Spongiactinospora rosea</name>
    <dbReference type="NCBI Taxonomy" id="2248750"/>
    <lineage>
        <taxon>Bacteria</taxon>
        <taxon>Bacillati</taxon>
        <taxon>Actinomycetota</taxon>
        <taxon>Actinomycetes</taxon>
        <taxon>Streptosporangiales</taxon>
        <taxon>Streptosporangiaceae</taxon>
        <taxon>Spongiactinospora</taxon>
    </lineage>
</organism>
<dbReference type="GO" id="GO:0022857">
    <property type="term" value="F:transmembrane transporter activity"/>
    <property type="evidence" value="ECO:0007669"/>
    <property type="project" value="TreeGrafter"/>
</dbReference>
<dbReference type="OrthoDB" id="3266715at2"/>
<dbReference type="InterPro" id="IPR017871">
    <property type="entry name" value="ABC_transporter-like_CS"/>
</dbReference>
<dbReference type="RefSeq" id="WP_113986485.1">
    <property type="nucleotide sequence ID" value="NZ_QMEY01000038.1"/>
</dbReference>
<dbReference type="InterPro" id="IPR017911">
    <property type="entry name" value="MacB-like_ATP-bd"/>
</dbReference>